<reference evidence="3" key="1">
    <citation type="submission" date="2024-05" db="EMBL/GenBank/DDBJ databases">
        <title>30 novel species of actinomycetes from the DSMZ collection.</title>
        <authorList>
            <person name="Nouioui I."/>
        </authorList>
    </citation>
    <scope>NUCLEOTIDE SEQUENCE</scope>
    <source>
        <strain evidence="3">DSM 41529</strain>
    </source>
</reference>
<keyword evidence="2" id="KW-0732">Signal</keyword>
<sequence>MHSSVSQRRTRLLLPALAAAGAAVGLAGCASGTGARDDGAAPRLSAPTSAVPLWPDFTPPPTPEHEGQAPRFVRYLPVDGVSAPAGGLARVSPKRLLDKDPNVPKVVQSALAACPRVDCPLRKPVLRDLTGDGRDELVTAVDLPKFQRTLVQVYSAEGRTIRPVLIYWGQLGVTGETYGRDLVITSTGDDGRLTARYRWNGDVLAAVTPRGASTAPDAGVPVPAAPEVAETGPGAVPAETAPPRRTP</sequence>
<evidence type="ECO:0000313" key="4">
    <source>
        <dbReference type="Proteomes" id="UP001180754"/>
    </source>
</evidence>
<accession>A0ABU2XHK3</accession>
<protein>
    <recommendedName>
        <fullName evidence="5">Lipoprotein</fullName>
    </recommendedName>
</protein>
<evidence type="ECO:0008006" key="5">
    <source>
        <dbReference type="Google" id="ProtNLM"/>
    </source>
</evidence>
<evidence type="ECO:0000256" key="1">
    <source>
        <dbReference type="SAM" id="MobiDB-lite"/>
    </source>
</evidence>
<organism evidence="3 4">
    <name type="scientific">Streptomyces lonegramiae</name>
    <dbReference type="NCBI Taxonomy" id="3075524"/>
    <lineage>
        <taxon>Bacteria</taxon>
        <taxon>Bacillati</taxon>
        <taxon>Actinomycetota</taxon>
        <taxon>Actinomycetes</taxon>
        <taxon>Kitasatosporales</taxon>
        <taxon>Streptomycetaceae</taxon>
        <taxon>Streptomyces</taxon>
    </lineage>
</organism>
<evidence type="ECO:0000313" key="3">
    <source>
        <dbReference type="EMBL" id="MDT0544995.1"/>
    </source>
</evidence>
<feature type="region of interest" description="Disordered" evidence="1">
    <location>
        <begin position="210"/>
        <end position="247"/>
    </location>
</feature>
<gene>
    <name evidence="3" type="ORF">RND15_20120</name>
</gene>
<evidence type="ECO:0000256" key="2">
    <source>
        <dbReference type="SAM" id="SignalP"/>
    </source>
</evidence>
<name>A0ABU2XHK3_9ACTN</name>
<keyword evidence="4" id="KW-1185">Reference proteome</keyword>
<comment type="caution">
    <text evidence="3">The sequence shown here is derived from an EMBL/GenBank/DDBJ whole genome shotgun (WGS) entry which is preliminary data.</text>
</comment>
<feature type="signal peptide" evidence="2">
    <location>
        <begin position="1"/>
        <end position="27"/>
    </location>
</feature>
<dbReference type="Proteomes" id="UP001180754">
    <property type="component" value="Unassembled WGS sequence"/>
</dbReference>
<dbReference type="EMBL" id="JAVRFD010000009">
    <property type="protein sequence ID" value="MDT0544995.1"/>
    <property type="molecule type" value="Genomic_DNA"/>
</dbReference>
<feature type="compositionally biased region" description="Low complexity" evidence="1">
    <location>
        <begin position="214"/>
        <end position="235"/>
    </location>
</feature>
<proteinExistence type="predicted"/>
<feature type="chain" id="PRO_5045331758" description="Lipoprotein" evidence="2">
    <location>
        <begin position="28"/>
        <end position="247"/>
    </location>
</feature>
<feature type="region of interest" description="Disordered" evidence="1">
    <location>
        <begin position="35"/>
        <end position="68"/>
    </location>
</feature>
<dbReference type="RefSeq" id="WP_311725456.1">
    <property type="nucleotide sequence ID" value="NZ_JAVRFD010000009.1"/>
</dbReference>